<keyword evidence="15" id="KW-1185">Reference proteome</keyword>
<evidence type="ECO:0000256" key="7">
    <source>
        <dbReference type="ARBA" id="ARBA00022679"/>
    </source>
</evidence>
<accession>A0ABV3WR45</accession>
<dbReference type="GO" id="GO:0009029">
    <property type="term" value="F:lipid-A 4'-kinase activity"/>
    <property type="evidence" value="ECO:0007669"/>
    <property type="project" value="UniProtKB-EC"/>
</dbReference>
<evidence type="ECO:0000256" key="5">
    <source>
        <dbReference type="ARBA" id="ARBA00022516"/>
    </source>
</evidence>
<keyword evidence="7 13" id="KW-0808">Transferase</keyword>
<evidence type="ECO:0000256" key="12">
    <source>
        <dbReference type="ARBA" id="ARBA00029757"/>
    </source>
</evidence>
<name>A0ABV3WR45_9HYPH</name>
<dbReference type="EC" id="2.7.1.130" evidence="3 13"/>
<comment type="similarity">
    <text evidence="13">Belongs to the LpxK family.</text>
</comment>
<evidence type="ECO:0000313" key="15">
    <source>
        <dbReference type="Proteomes" id="UP001559025"/>
    </source>
</evidence>
<evidence type="ECO:0000313" key="14">
    <source>
        <dbReference type="EMBL" id="MEX4007131.1"/>
    </source>
</evidence>
<evidence type="ECO:0000256" key="8">
    <source>
        <dbReference type="ARBA" id="ARBA00022741"/>
    </source>
</evidence>
<dbReference type="PANTHER" id="PTHR42724">
    <property type="entry name" value="TETRAACYLDISACCHARIDE 4'-KINASE"/>
    <property type="match status" value="1"/>
</dbReference>
<evidence type="ECO:0000256" key="3">
    <source>
        <dbReference type="ARBA" id="ARBA00012071"/>
    </source>
</evidence>
<keyword evidence="10 13" id="KW-0067">ATP-binding</keyword>
<evidence type="ECO:0000256" key="9">
    <source>
        <dbReference type="ARBA" id="ARBA00022777"/>
    </source>
</evidence>
<comment type="caution">
    <text evidence="14">The sequence shown here is derived from an EMBL/GenBank/DDBJ whole genome shotgun (WGS) entry which is preliminary data.</text>
</comment>
<dbReference type="RefSeq" id="WP_368802341.1">
    <property type="nucleotide sequence ID" value="NZ_JAZHFV010000002.1"/>
</dbReference>
<keyword evidence="9 13" id="KW-0418">Kinase</keyword>
<dbReference type="HAMAP" id="MF_00409">
    <property type="entry name" value="LpxK"/>
    <property type="match status" value="1"/>
</dbReference>
<dbReference type="EMBL" id="JAZHFV010000002">
    <property type="protein sequence ID" value="MEX4007131.1"/>
    <property type="molecule type" value="Genomic_DNA"/>
</dbReference>
<dbReference type="NCBIfam" id="TIGR00682">
    <property type="entry name" value="lpxK"/>
    <property type="match status" value="1"/>
</dbReference>
<comment type="function">
    <text evidence="1 13">Transfers the gamma-phosphate of ATP to the 4'-position of a tetraacyldisaccharide 1-phosphate intermediate (termed DS-1-P) to form tetraacyldisaccharide 1,4'-bis-phosphate (lipid IVA).</text>
</comment>
<gene>
    <name evidence="13 14" type="primary">lpxK</name>
    <name evidence="14" type="ORF">V1479_07435</name>
</gene>
<evidence type="ECO:0000256" key="11">
    <source>
        <dbReference type="ARBA" id="ARBA00023098"/>
    </source>
</evidence>
<comment type="catalytic activity">
    <reaction evidence="13">
        <text>a lipid A disaccharide + ATP = a lipid IVA + ADP + H(+)</text>
        <dbReference type="Rhea" id="RHEA:67840"/>
        <dbReference type="ChEBI" id="CHEBI:15378"/>
        <dbReference type="ChEBI" id="CHEBI:30616"/>
        <dbReference type="ChEBI" id="CHEBI:176343"/>
        <dbReference type="ChEBI" id="CHEBI:176425"/>
        <dbReference type="ChEBI" id="CHEBI:456216"/>
        <dbReference type="EC" id="2.7.1.130"/>
    </reaction>
</comment>
<evidence type="ECO:0000256" key="4">
    <source>
        <dbReference type="ARBA" id="ARBA00016436"/>
    </source>
</evidence>
<evidence type="ECO:0000256" key="1">
    <source>
        <dbReference type="ARBA" id="ARBA00002274"/>
    </source>
</evidence>
<dbReference type="PANTHER" id="PTHR42724:SF1">
    <property type="entry name" value="TETRAACYLDISACCHARIDE 4'-KINASE, MITOCHONDRIAL-RELATED"/>
    <property type="match status" value="1"/>
</dbReference>
<dbReference type="Pfam" id="PF02606">
    <property type="entry name" value="LpxK"/>
    <property type="match status" value="1"/>
</dbReference>
<organism evidence="14 15">
    <name type="scientific">Neoaquamicrobium sediminum</name>
    <dbReference type="NCBI Taxonomy" id="1849104"/>
    <lineage>
        <taxon>Bacteria</taxon>
        <taxon>Pseudomonadati</taxon>
        <taxon>Pseudomonadota</taxon>
        <taxon>Alphaproteobacteria</taxon>
        <taxon>Hyphomicrobiales</taxon>
        <taxon>Phyllobacteriaceae</taxon>
        <taxon>Neoaquamicrobium</taxon>
    </lineage>
</organism>
<reference evidence="14 15" key="1">
    <citation type="submission" date="2024-01" db="EMBL/GenBank/DDBJ databases">
        <title>New evidence supports the origin of RcGTA from prophage.</title>
        <authorList>
            <person name="Xu Y."/>
            <person name="Liu B."/>
            <person name="Chen F."/>
        </authorList>
    </citation>
    <scope>NUCLEOTIDE SEQUENCE [LARGE SCALE GENOMIC DNA]</scope>
    <source>
        <strain evidence="14 15">CBW1107-2</strain>
    </source>
</reference>
<keyword evidence="5 13" id="KW-0444">Lipid biosynthesis</keyword>
<evidence type="ECO:0000256" key="6">
    <source>
        <dbReference type="ARBA" id="ARBA00022556"/>
    </source>
</evidence>
<comment type="pathway">
    <text evidence="2 13">Glycolipid biosynthesis; lipid IV(A) biosynthesis; lipid IV(A) from (3R)-3-hydroxytetradecanoyl-[acyl-carrier-protein] and UDP-N-acetyl-alpha-D-glucosamine: step 6/6.</text>
</comment>
<keyword evidence="8 13" id="KW-0547">Nucleotide-binding</keyword>
<evidence type="ECO:0000256" key="2">
    <source>
        <dbReference type="ARBA" id="ARBA00004870"/>
    </source>
</evidence>
<dbReference type="InterPro" id="IPR003758">
    <property type="entry name" value="LpxK"/>
</dbReference>
<keyword evidence="11 13" id="KW-0443">Lipid metabolism</keyword>
<feature type="binding site" evidence="13">
    <location>
        <begin position="54"/>
        <end position="61"/>
    </location>
    <ligand>
        <name>ATP</name>
        <dbReference type="ChEBI" id="CHEBI:30616"/>
    </ligand>
</feature>
<evidence type="ECO:0000256" key="10">
    <source>
        <dbReference type="ARBA" id="ARBA00022840"/>
    </source>
</evidence>
<dbReference type="SUPFAM" id="SSF52540">
    <property type="entry name" value="P-loop containing nucleoside triphosphate hydrolases"/>
    <property type="match status" value="1"/>
</dbReference>
<evidence type="ECO:0000256" key="13">
    <source>
        <dbReference type="HAMAP-Rule" id="MF_00409"/>
    </source>
</evidence>
<dbReference type="Proteomes" id="UP001559025">
    <property type="component" value="Unassembled WGS sequence"/>
</dbReference>
<protein>
    <recommendedName>
        <fullName evidence="4 13">Tetraacyldisaccharide 4'-kinase</fullName>
        <ecNumber evidence="3 13">2.7.1.130</ecNumber>
    </recommendedName>
    <alternativeName>
        <fullName evidence="12 13">Lipid A 4'-kinase</fullName>
    </alternativeName>
</protein>
<dbReference type="InterPro" id="IPR027417">
    <property type="entry name" value="P-loop_NTPase"/>
</dbReference>
<proteinExistence type="inferred from homology"/>
<sequence>MVSEAPPFWWGKPDWRAWGLWPFAAIYGAVARKRLLNAPREKVDAPVLCVGNLTVGGSGKTPVAIALAREAATIGLKPGILSRGHGGSVAGEPHLVDAHHDSARHVGDEPLLLARAARVAVSTDRSAAARLLIDLGCNFLIMDDGFQSARIHIDHALIVVDARRGIGNGYTIPAGPMRAALVDQMRYADSVLKVGDGPGADVVLRQAARAARPFHEASIKPAAPEGIAGARCLAFAGIGEPQKFFDTVTAVGGQIEIAKSFGDHHFYSDFDAQDLLATADAQGLEIVTTAKDAVRLDHASEALSALRKRVKIIEIETVFEVARAPRAIIEATLEAWRLRRIEAR</sequence>
<keyword evidence="6 13" id="KW-0441">Lipid A biosynthesis</keyword>